<dbReference type="EMBL" id="LLZZ01000140">
    <property type="protein sequence ID" value="KTB00254.1"/>
    <property type="molecule type" value="Genomic_DNA"/>
</dbReference>
<dbReference type="PANTHER" id="PTHR28013">
    <property type="entry name" value="PROTEIN DCV1-RELATED"/>
    <property type="match status" value="1"/>
</dbReference>
<protein>
    <submittedName>
        <fullName evidence="6">pH-response regulator protein palI/RIM9</fullName>
    </submittedName>
</protein>
<dbReference type="GO" id="GO:0030437">
    <property type="term" value="P:ascospore formation"/>
    <property type="evidence" value="ECO:0007669"/>
    <property type="project" value="EnsemblFungi"/>
</dbReference>
<dbReference type="Proteomes" id="UP000054886">
    <property type="component" value="Unassembled WGS sequence"/>
</dbReference>
<comment type="subcellular location">
    <subcellularLocation>
        <location evidence="1">Membrane</location>
        <topology evidence="1">Multi-pass membrane protein</topology>
    </subcellularLocation>
</comment>
<evidence type="ECO:0000256" key="5">
    <source>
        <dbReference type="SAM" id="Phobius"/>
    </source>
</evidence>
<evidence type="ECO:0000313" key="6">
    <source>
        <dbReference type="EMBL" id="KTB00254.1"/>
    </source>
</evidence>
<dbReference type="InterPro" id="IPR009571">
    <property type="entry name" value="SUR7/Rim9-like_fungi"/>
</dbReference>
<accession>A0A0W0CZM4</accession>
<keyword evidence="4 5" id="KW-0472">Membrane</keyword>
<dbReference type="InterPro" id="IPR051380">
    <property type="entry name" value="pH-response_reg_palI/RIM9"/>
</dbReference>
<dbReference type="VEuPathDB" id="FungiDB:GVI51_F06127"/>
<evidence type="ECO:0000256" key="2">
    <source>
        <dbReference type="ARBA" id="ARBA00022692"/>
    </source>
</evidence>
<dbReference type="PANTHER" id="PTHR28013:SF3">
    <property type="entry name" value="PROTEIN DCV1-RELATED"/>
    <property type="match status" value="1"/>
</dbReference>
<sequence length="246" mass="28230">MHLFDLRTLLDILVSICVVFQAFPLATVPLNKNLILGQYMGYHFGVFGWCFVDKGVTIACHCKFRPDSIETYKYTDQLLFPSLYKVTISTLLVVHPVSFAFTCILWIMALIIRLSRFGRCPIFILSAATWSLAAFLLALLSALVDLLLFVNKLKWPGWLVLASVPLMAICCSWLWSLRRQVSAIFYERKAYATQTYSRFDSMELSHIDTKFSDDQSIYETYTLERVPYSKNEAIEEPALTYYTSSS</sequence>
<feature type="transmembrane region" description="Helical" evidence="5">
    <location>
        <begin position="88"/>
        <end position="111"/>
    </location>
</feature>
<feature type="transmembrane region" description="Helical" evidence="5">
    <location>
        <begin position="155"/>
        <end position="175"/>
    </location>
</feature>
<keyword evidence="2 5" id="KW-0812">Transmembrane</keyword>
<gene>
    <name evidence="6" type="ORF">AO440_001372</name>
</gene>
<comment type="caution">
    <text evidence="6">The sequence shown here is derived from an EMBL/GenBank/DDBJ whole genome shotgun (WGS) entry which is preliminary data.</text>
</comment>
<evidence type="ECO:0000313" key="7">
    <source>
        <dbReference type="Proteomes" id="UP000054886"/>
    </source>
</evidence>
<keyword evidence="3 5" id="KW-1133">Transmembrane helix</keyword>
<dbReference type="GO" id="GO:0000328">
    <property type="term" value="C:fungal-type vacuole lumen"/>
    <property type="evidence" value="ECO:0007669"/>
    <property type="project" value="EnsemblFungi"/>
</dbReference>
<dbReference type="AlphaFoldDB" id="A0A0W0CZM4"/>
<evidence type="ECO:0000256" key="1">
    <source>
        <dbReference type="ARBA" id="ARBA00004141"/>
    </source>
</evidence>
<dbReference type="VEuPathDB" id="FungiDB:B1J91_F06545g"/>
<feature type="transmembrane region" description="Helical" evidence="5">
    <location>
        <begin position="12"/>
        <end position="30"/>
    </location>
</feature>
<dbReference type="GO" id="GO:0032153">
    <property type="term" value="C:cell division site"/>
    <property type="evidence" value="ECO:0007669"/>
    <property type="project" value="TreeGrafter"/>
</dbReference>
<reference evidence="6 7" key="1">
    <citation type="submission" date="2015-10" db="EMBL/GenBank/DDBJ databases">
        <title>Draft genomes sequences of Candida glabrata isolates 1A, 1B, 2A, 2B, 3A and 3B.</title>
        <authorList>
            <person name="Haavelsrud O.E."/>
            <person name="Gaustad P."/>
        </authorList>
    </citation>
    <scope>NUCLEOTIDE SEQUENCE [LARGE SCALE GENOMIC DNA]</scope>
    <source>
        <strain evidence="6">910700640</strain>
    </source>
</reference>
<feature type="transmembrane region" description="Helical" evidence="5">
    <location>
        <begin position="123"/>
        <end position="149"/>
    </location>
</feature>
<dbReference type="VEuPathDB" id="FungiDB:GWK60_F06105"/>
<proteinExistence type="predicted"/>
<evidence type="ECO:0000256" key="3">
    <source>
        <dbReference type="ARBA" id="ARBA00022989"/>
    </source>
</evidence>
<dbReference type="Pfam" id="PF06687">
    <property type="entry name" value="SUR7"/>
    <property type="match status" value="1"/>
</dbReference>
<dbReference type="GO" id="GO:0035838">
    <property type="term" value="C:growing cell tip"/>
    <property type="evidence" value="ECO:0007669"/>
    <property type="project" value="TreeGrafter"/>
</dbReference>
<name>A0A0W0CZM4_CANGB</name>
<dbReference type="GO" id="GO:0005886">
    <property type="term" value="C:plasma membrane"/>
    <property type="evidence" value="ECO:0007669"/>
    <property type="project" value="EnsemblFungi"/>
</dbReference>
<evidence type="ECO:0000256" key="4">
    <source>
        <dbReference type="ARBA" id="ARBA00023136"/>
    </source>
</evidence>
<organism evidence="6 7">
    <name type="scientific">Candida glabrata</name>
    <name type="common">Yeast</name>
    <name type="synonym">Torulopsis glabrata</name>
    <dbReference type="NCBI Taxonomy" id="5478"/>
    <lineage>
        <taxon>Eukaryota</taxon>
        <taxon>Fungi</taxon>
        <taxon>Dikarya</taxon>
        <taxon>Ascomycota</taxon>
        <taxon>Saccharomycotina</taxon>
        <taxon>Saccharomycetes</taxon>
        <taxon>Saccharomycetales</taxon>
        <taxon>Saccharomycetaceae</taxon>
        <taxon>Nakaseomyces</taxon>
    </lineage>
</organism>
<dbReference type="VEuPathDB" id="FungiDB:CAGL0F06545g"/>